<sequence>MDLVYRLNKHSKLSQLFRRFFQLLTYPMFGAMVKLAIFRHDMEIIHKDRFTEVYKHRPCDTPLITVSNHHSCLDDFILFGSLLSLFDLTNVDRYRWTLAAVDICFTNPRDCFFFTWGKGIPVWRRVRDPRSLRLISTGGGVDQPSMNFAVDLLNRGKWVHVFPQGRVIQPYERDEESHIRLRWGIGRLIADLKTAPIVLPIWHCGLDQLNPSELPSTLKTLACILGKPRRLTIHVGEPIDLTRIRKELIHDFPNAFLSKDLRPVIHARLTETVQAALYKLKSATEKEHHNRMISGVSR</sequence>
<name>A0A8S9YN54_9TREM</name>
<dbReference type="Proteomes" id="UP000822476">
    <property type="component" value="Unassembled WGS sequence"/>
</dbReference>
<gene>
    <name evidence="15" type="ORF">EG68_06124</name>
</gene>
<organism evidence="15 16">
    <name type="scientific">Paragonimus skrjabini miyazakii</name>
    <dbReference type="NCBI Taxonomy" id="59628"/>
    <lineage>
        <taxon>Eukaryota</taxon>
        <taxon>Metazoa</taxon>
        <taxon>Spiralia</taxon>
        <taxon>Lophotrochozoa</taxon>
        <taxon>Platyhelminthes</taxon>
        <taxon>Trematoda</taxon>
        <taxon>Digenea</taxon>
        <taxon>Plagiorchiida</taxon>
        <taxon>Troglotremata</taxon>
        <taxon>Troglotrematidae</taxon>
        <taxon>Paragonimus</taxon>
    </lineage>
</organism>
<dbReference type="InterPro" id="IPR000872">
    <property type="entry name" value="Tafazzin"/>
</dbReference>
<evidence type="ECO:0000256" key="5">
    <source>
        <dbReference type="ARBA" id="ARBA00022792"/>
    </source>
</evidence>
<evidence type="ECO:0000256" key="13">
    <source>
        <dbReference type="RuleBase" id="RU365062"/>
    </source>
</evidence>
<dbReference type="SUPFAM" id="SSF69593">
    <property type="entry name" value="Glycerol-3-phosphate (1)-acyltransferase"/>
    <property type="match status" value="1"/>
</dbReference>
<evidence type="ECO:0000256" key="2">
    <source>
        <dbReference type="ARBA" id="ARBA00010524"/>
    </source>
</evidence>
<dbReference type="CDD" id="cd07989">
    <property type="entry name" value="LPLAT_AGPAT-like"/>
    <property type="match status" value="1"/>
</dbReference>
<evidence type="ECO:0000256" key="6">
    <source>
        <dbReference type="ARBA" id="ARBA00023098"/>
    </source>
</evidence>
<protein>
    <recommendedName>
        <fullName evidence="13">Tafazzin family protein</fullName>
    </recommendedName>
</protein>
<dbReference type="GO" id="GO:0035965">
    <property type="term" value="P:cardiolipin acyl-chain remodeling"/>
    <property type="evidence" value="ECO:0007669"/>
    <property type="project" value="TreeGrafter"/>
</dbReference>
<dbReference type="PRINTS" id="PR00979">
    <property type="entry name" value="TAFAZZIN"/>
</dbReference>
<feature type="domain" description="Phospholipid/glycerol acyltransferase" evidence="14">
    <location>
        <begin position="63"/>
        <end position="206"/>
    </location>
</feature>
<dbReference type="InterPro" id="IPR002123">
    <property type="entry name" value="Plipid/glycerol_acylTrfase"/>
</dbReference>
<dbReference type="PANTHER" id="PTHR12497">
    <property type="entry name" value="TAZ PROTEIN TAFAZZIN"/>
    <property type="match status" value="1"/>
</dbReference>
<evidence type="ECO:0000256" key="1">
    <source>
        <dbReference type="ARBA" id="ARBA00004137"/>
    </source>
</evidence>
<evidence type="ECO:0000256" key="10">
    <source>
        <dbReference type="ARBA" id="ARBA00024323"/>
    </source>
</evidence>
<dbReference type="GO" id="GO:0007007">
    <property type="term" value="P:inner mitochondrial membrane organization"/>
    <property type="evidence" value="ECO:0007669"/>
    <property type="project" value="TreeGrafter"/>
</dbReference>
<keyword evidence="3" id="KW-0808">Transferase</keyword>
<keyword evidence="4" id="KW-1000">Mitochondrion outer membrane</keyword>
<keyword evidence="5" id="KW-0999">Mitochondrion inner membrane</keyword>
<dbReference type="GO" id="GO:0005743">
    <property type="term" value="C:mitochondrial inner membrane"/>
    <property type="evidence" value="ECO:0007669"/>
    <property type="project" value="UniProtKB-SubCell"/>
</dbReference>
<evidence type="ECO:0000313" key="16">
    <source>
        <dbReference type="Proteomes" id="UP000822476"/>
    </source>
</evidence>
<keyword evidence="9" id="KW-0012">Acyltransferase</keyword>
<keyword evidence="16" id="KW-1185">Reference proteome</keyword>
<evidence type="ECO:0000256" key="12">
    <source>
        <dbReference type="ARBA" id="ARBA00049543"/>
    </source>
</evidence>
<dbReference type="GO" id="GO:0047184">
    <property type="term" value="F:1-acylglycerophosphocholine O-acyltransferase activity"/>
    <property type="evidence" value="ECO:0007669"/>
    <property type="project" value="TreeGrafter"/>
</dbReference>
<evidence type="ECO:0000256" key="7">
    <source>
        <dbReference type="ARBA" id="ARBA00023128"/>
    </source>
</evidence>
<evidence type="ECO:0000259" key="14">
    <source>
        <dbReference type="SMART" id="SM00563"/>
    </source>
</evidence>
<dbReference type="PANTHER" id="PTHR12497:SF0">
    <property type="entry name" value="TAFAZZIN"/>
    <property type="match status" value="1"/>
</dbReference>
<comment type="caution">
    <text evidence="15">The sequence shown here is derived from an EMBL/GenBank/DDBJ whole genome shotgun (WGS) entry which is preliminary data.</text>
</comment>
<evidence type="ECO:0000256" key="4">
    <source>
        <dbReference type="ARBA" id="ARBA00022787"/>
    </source>
</evidence>
<dbReference type="AlphaFoldDB" id="A0A8S9YN54"/>
<evidence type="ECO:0000256" key="3">
    <source>
        <dbReference type="ARBA" id="ARBA00022679"/>
    </source>
</evidence>
<evidence type="ECO:0000256" key="8">
    <source>
        <dbReference type="ARBA" id="ARBA00023136"/>
    </source>
</evidence>
<dbReference type="Pfam" id="PF01553">
    <property type="entry name" value="Acyltransferase"/>
    <property type="match status" value="1"/>
</dbReference>
<comment type="similarity">
    <text evidence="2 13">Belongs to the taffazin family.</text>
</comment>
<comment type="catalytic activity">
    <reaction evidence="12">
        <text>1,2-di-(9Z-octadecenoyl)-sn-glycero-3-phosphocholine + 1-hexadecanoyl-sn-glycero-3-phosphocholine = 1-hexadecanoyl-2-(9Z-octadecenoyl)-sn-glycero-3-phosphocholine + 1-(9Z-octadecenoyl)-sn-glycero-3-phosphocholine</text>
        <dbReference type="Rhea" id="RHEA:43816"/>
        <dbReference type="ChEBI" id="CHEBI:28610"/>
        <dbReference type="ChEBI" id="CHEBI:72998"/>
        <dbReference type="ChEBI" id="CHEBI:73001"/>
        <dbReference type="ChEBI" id="CHEBI:74669"/>
    </reaction>
    <physiologicalReaction direction="left-to-right" evidence="12">
        <dbReference type="Rhea" id="RHEA:43817"/>
    </physiologicalReaction>
    <physiologicalReaction direction="right-to-left" evidence="12">
        <dbReference type="Rhea" id="RHEA:43818"/>
    </physiologicalReaction>
</comment>
<comment type="catalytic activity">
    <reaction evidence="11">
        <text>1'-[1,2-diacyl-sn-glycero-3-phospho],3'-[1-acyl-sn-glycero-3-phospho]-glycerol + a 1,2-diacyl-sn-glycero-3-phosphocholine = a cardiolipin + a 1-acyl-sn-glycero-3-phosphocholine</text>
        <dbReference type="Rhea" id="RHEA:33731"/>
        <dbReference type="ChEBI" id="CHEBI:57643"/>
        <dbReference type="ChEBI" id="CHEBI:58168"/>
        <dbReference type="ChEBI" id="CHEBI:62237"/>
        <dbReference type="ChEBI" id="CHEBI:64743"/>
    </reaction>
    <physiologicalReaction direction="left-to-right" evidence="11">
        <dbReference type="Rhea" id="RHEA:33732"/>
    </physiologicalReaction>
    <physiologicalReaction direction="right-to-left" evidence="11">
        <dbReference type="Rhea" id="RHEA:33733"/>
    </physiologicalReaction>
</comment>
<reference evidence="15" key="1">
    <citation type="submission" date="2019-07" db="EMBL/GenBank/DDBJ databases">
        <title>Annotation for the trematode Paragonimus miyazaki's.</title>
        <authorList>
            <person name="Choi Y.-J."/>
        </authorList>
    </citation>
    <scope>NUCLEOTIDE SEQUENCE</scope>
    <source>
        <strain evidence="15">Japan</strain>
    </source>
</reference>
<accession>A0A8S9YN54</accession>
<dbReference type="OrthoDB" id="193467at2759"/>
<dbReference type="EMBL" id="JTDE01003228">
    <property type="protein sequence ID" value="KAF7256315.1"/>
    <property type="molecule type" value="Genomic_DNA"/>
</dbReference>
<keyword evidence="6" id="KW-0443">Lipid metabolism</keyword>
<keyword evidence="7" id="KW-0496">Mitochondrion</keyword>
<comment type="subcellular location">
    <subcellularLocation>
        <location evidence="1">Mitochondrion inner membrane</location>
        <topology evidence="1">Peripheral membrane protein</topology>
        <orientation evidence="1">Intermembrane side</orientation>
    </subcellularLocation>
    <subcellularLocation>
        <location evidence="10">Mitochondrion outer membrane</location>
        <topology evidence="10">Peripheral membrane protein</topology>
        <orientation evidence="10">Intermembrane side</orientation>
    </subcellularLocation>
</comment>
<evidence type="ECO:0000256" key="9">
    <source>
        <dbReference type="ARBA" id="ARBA00023315"/>
    </source>
</evidence>
<evidence type="ECO:0000256" key="11">
    <source>
        <dbReference type="ARBA" id="ARBA00047906"/>
    </source>
</evidence>
<dbReference type="SMART" id="SM00563">
    <property type="entry name" value="PlsC"/>
    <property type="match status" value="1"/>
</dbReference>
<evidence type="ECO:0000313" key="15">
    <source>
        <dbReference type="EMBL" id="KAF7256315.1"/>
    </source>
</evidence>
<keyword evidence="8" id="KW-0472">Membrane</keyword>
<dbReference type="GO" id="GO:0005741">
    <property type="term" value="C:mitochondrial outer membrane"/>
    <property type="evidence" value="ECO:0007669"/>
    <property type="project" value="UniProtKB-SubCell"/>
</dbReference>
<proteinExistence type="inferred from homology"/>